<feature type="compositionally biased region" description="Polar residues" evidence="1">
    <location>
        <begin position="12"/>
        <end position="32"/>
    </location>
</feature>
<feature type="non-terminal residue" evidence="2">
    <location>
        <position position="1"/>
    </location>
</feature>
<dbReference type="OrthoDB" id="3943860at2759"/>
<evidence type="ECO:0000313" key="3">
    <source>
        <dbReference type="Proteomes" id="UP000244855"/>
    </source>
</evidence>
<feature type="region of interest" description="Disordered" evidence="1">
    <location>
        <begin position="1"/>
        <end position="32"/>
    </location>
</feature>
<proteinExistence type="predicted"/>
<reference evidence="2 3" key="1">
    <citation type="journal article" date="2018" name="Sci. Rep.">
        <title>Comparative genomics provides insights into the lifestyle and reveals functional heterogeneity of dark septate endophytic fungi.</title>
        <authorList>
            <person name="Knapp D.G."/>
            <person name="Nemeth J.B."/>
            <person name="Barry K."/>
            <person name="Hainaut M."/>
            <person name="Henrissat B."/>
            <person name="Johnson J."/>
            <person name="Kuo A."/>
            <person name="Lim J.H.P."/>
            <person name="Lipzen A."/>
            <person name="Nolan M."/>
            <person name="Ohm R.A."/>
            <person name="Tamas L."/>
            <person name="Grigoriev I.V."/>
            <person name="Spatafora J.W."/>
            <person name="Nagy L.G."/>
            <person name="Kovacs G.M."/>
        </authorList>
    </citation>
    <scope>NUCLEOTIDE SEQUENCE [LARGE SCALE GENOMIC DNA]</scope>
    <source>
        <strain evidence="2 3">DSE2036</strain>
    </source>
</reference>
<name>A0A2V1DQT6_9PLEO</name>
<dbReference type="Proteomes" id="UP000244855">
    <property type="component" value="Unassembled WGS sequence"/>
</dbReference>
<feature type="compositionally biased region" description="Low complexity" evidence="1">
    <location>
        <begin position="71"/>
        <end position="88"/>
    </location>
</feature>
<evidence type="ECO:0000256" key="1">
    <source>
        <dbReference type="SAM" id="MobiDB-lite"/>
    </source>
</evidence>
<feature type="non-terminal residue" evidence="2">
    <location>
        <position position="223"/>
    </location>
</feature>
<dbReference type="AlphaFoldDB" id="A0A2V1DQT6"/>
<keyword evidence="3" id="KW-1185">Reference proteome</keyword>
<sequence>RTPSPKVRIHRSQSFDSPTSRISITPIEDNSFSKSTSSIINFLPHYDALQATEDAIRDRSKVTLRTKPSEDSFMSDASSSAGSSASCSPTEEGNSGENPYRLFSTGSPAFPSPSPSPQIEPMRQTSRARPLAISAPRINTMPPPTSLPHPDIMTTALSMYQDTSVPMYDPWLVRVVLDLYDIRGFEWTVIAETVMRMWGFHTCSSEVLGILSGNGRVGRRWWD</sequence>
<feature type="region of interest" description="Disordered" evidence="1">
    <location>
        <begin position="63"/>
        <end position="126"/>
    </location>
</feature>
<organism evidence="2 3">
    <name type="scientific">Periconia macrospinosa</name>
    <dbReference type="NCBI Taxonomy" id="97972"/>
    <lineage>
        <taxon>Eukaryota</taxon>
        <taxon>Fungi</taxon>
        <taxon>Dikarya</taxon>
        <taxon>Ascomycota</taxon>
        <taxon>Pezizomycotina</taxon>
        <taxon>Dothideomycetes</taxon>
        <taxon>Pleosporomycetidae</taxon>
        <taxon>Pleosporales</taxon>
        <taxon>Massarineae</taxon>
        <taxon>Periconiaceae</taxon>
        <taxon>Periconia</taxon>
    </lineage>
</organism>
<gene>
    <name evidence="2" type="ORF">DM02DRAFT_486854</name>
</gene>
<accession>A0A2V1DQT6</accession>
<evidence type="ECO:0000313" key="2">
    <source>
        <dbReference type="EMBL" id="PVH99669.1"/>
    </source>
</evidence>
<protein>
    <submittedName>
        <fullName evidence="2">Uncharacterized protein</fullName>
    </submittedName>
</protein>
<dbReference type="EMBL" id="KZ805387">
    <property type="protein sequence ID" value="PVH99669.1"/>
    <property type="molecule type" value="Genomic_DNA"/>
</dbReference>